<evidence type="ECO:0000256" key="1">
    <source>
        <dbReference type="ARBA" id="ARBA00004141"/>
    </source>
</evidence>
<dbReference type="GO" id="GO:0016020">
    <property type="term" value="C:membrane"/>
    <property type="evidence" value="ECO:0007669"/>
    <property type="project" value="UniProtKB-SubCell"/>
</dbReference>
<dbReference type="OrthoDB" id="313487at2759"/>
<evidence type="ECO:0000256" key="4">
    <source>
        <dbReference type="ARBA" id="ARBA00023136"/>
    </source>
</evidence>
<dbReference type="EMBL" id="CAJJDN010000081">
    <property type="protein sequence ID" value="CAD8104088.1"/>
    <property type="molecule type" value="Genomic_DNA"/>
</dbReference>
<keyword evidence="4" id="KW-0472">Membrane</keyword>
<dbReference type="AlphaFoldDB" id="A0A8S1PNP7"/>
<dbReference type="InterPro" id="IPR007941">
    <property type="entry name" value="DUF726"/>
</dbReference>
<keyword evidence="6" id="KW-1185">Reference proteome</keyword>
<evidence type="ECO:0000256" key="2">
    <source>
        <dbReference type="ARBA" id="ARBA00022692"/>
    </source>
</evidence>
<dbReference type="Proteomes" id="UP000692954">
    <property type="component" value="Unassembled WGS sequence"/>
</dbReference>
<proteinExistence type="predicted"/>
<protein>
    <submittedName>
        <fullName evidence="5">Uncharacterized protein</fullName>
    </submittedName>
</protein>
<keyword evidence="2" id="KW-0812">Transmembrane</keyword>
<keyword evidence="3" id="KW-1133">Transmembrane helix</keyword>
<comment type="subcellular location">
    <subcellularLocation>
        <location evidence="1">Membrane</location>
        <topology evidence="1">Multi-pass membrane protein</topology>
    </subcellularLocation>
</comment>
<gene>
    <name evidence="5" type="ORF">PSON_ATCC_30995.1.T0810171</name>
</gene>
<dbReference type="PANTHER" id="PTHR17920">
    <property type="entry name" value="TRANSMEMBRANE AND COILED-COIL DOMAIN-CONTAINING PROTEIN 4 TMCO4"/>
    <property type="match status" value="1"/>
</dbReference>
<comment type="caution">
    <text evidence="5">The sequence shown here is derived from an EMBL/GenBank/DDBJ whole genome shotgun (WGS) entry which is preliminary data.</text>
</comment>
<accession>A0A8S1PNP7</accession>
<organism evidence="5 6">
    <name type="scientific">Paramecium sonneborni</name>
    <dbReference type="NCBI Taxonomy" id="65129"/>
    <lineage>
        <taxon>Eukaryota</taxon>
        <taxon>Sar</taxon>
        <taxon>Alveolata</taxon>
        <taxon>Ciliophora</taxon>
        <taxon>Intramacronucleata</taxon>
        <taxon>Oligohymenophorea</taxon>
        <taxon>Peniculida</taxon>
        <taxon>Parameciidae</taxon>
        <taxon>Paramecium</taxon>
    </lineage>
</organism>
<evidence type="ECO:0000313" key="6">
    <source>
        <dbReference type="Proteomes" id="UP000692954"/>
    </source>
</evidence>
<evidence type="ECO:0000256" key="3">
    <source>
        <dbReference type="ARBA" id="ARBA00022989"/>
    </source>
</evidence>
<dbReference type="Pfam" id="PF05277">
    <property type="entry name" value="DUF726"/>
    <property type="match status" value="1"/>
</dbReference>
<evidence type="ECO:0000313" key="5">
    <source>
        <dbReference type="EMBL" id="CAD8104088.1"/>
    </source>
</evidence>
<name>A0A8S1PNP7_9CILI</name>
<dbReference type="PANTHER" id="PTHR17920:SF3">
    <property type="entry name" value="TRANSMEMBRANE AND COILED-COIL DOMAIN-CONTAINING PROTEIN 4"/>
    <property type="match status" value="1"/>
</dbReference>
<sequence>MNPYIEIAQLFLPQKFNNFISITKSAYEIFNIASSKFKPEFASVKNAQNYQTEDPTLYSQLFQGSFNLETRKRKSISLNNTCLKDIQDFLSKYQFTQQIDIVKICKEFYSEKHGCCIINLKSIEQKLSNFIQINEIKIFNDEQLNQAIDELSLLFIEFIKGQFHQESIIEEFCTNFQDISTAVYEQIIKAAKGKNKEIYKKLIKQIKQFYQKELNNQILEETCTIIKENQIPLFQVKNLIQNFFVQNNKYLHDELQNFYNYQLSNVIIQRYAQKILENQLFKVKSSLQVFMKHQKVSEELQLKSLQLFNQYFQKKELLLIKNKDFASQLFYLLLQMNLESSEMLNILDILSQYTEITKIDFSDDIQQTLISLRVVYSKEIESANLFWKNTITEQQNLELQLDLFLLLNGTHFVNDQLYFSQYCSVKRNILMKIINLMKDGYYKYFNCNLIKKFENIVGDIRNQIMKQLEKQKSVQNIYVRIQDEQFGIQLYDKKDQSQQFSQEQFYQRNAIYYMISDFQIQNQKNQLQYYMKEIQRDYLKNIEIPERMQFERCSPELEQSSVITLFISGFTDIDVQNNILEGLKDYNLIELKWSNPKEENSIKEKLKEAIKQIILKSPLEAVTNGLKAFTSAPFELCCQEAKRVGRYLAHLVIEKKIFGDCQLNIIAHSVGSIVIYEMMKELDSISNNNQIINEILILGGIVDTRKVQKRRWNCVEGRICNVYSKNDMVIKLIYNAFRLLDQFCGLNEVKQGYKRIENYNMSNLIKGHNDYGVYIQKILIQTDFLQYLRFLYD</sequence>
<reference evidence="5" key="1">
    <citation type="submission" date="2021-01" db="EMBL/GenBank/DDBJ databases">
        <authorList>
            <consortium name="Genoscope - CEA"/>
            <person name="William W."/>
        </authorList>
    </citation>
    <scope>NUCLEOTIDE SEQUENCE</scope>
</reference>